<accession>A0ABV2G9W1</accession>
<reference evidence="1 2" key="1">
    <citation type="submission" date="2024-06" db="EMBL/GenBank/DDBJ databases">
        <title>Genomic Encyclopedia of Type Strains, Phase IV (KMG-IV): sequencing the most valuable type-strain genomes for metagenomic binning, comparative biology and taxonomic classification.</title>
        <authorList>
            <person name="Goeker M."/>
        </authorList>
    </citation>
    <scope>NUCLEOTIDE SEQUENCE [LARGE SCALE GENOMIC DNA]</scope>
    <source>
        <strain evidence="1 2">DSM 26128</strain>
    </source>
</reference>
<protein>
    <recommendedName>
        <fullName evidence="3">Sporulation inhibitor A</fullName>
    </recommendedName>
</protein>
<name>A0ABV2G9W1_9BACL</name>
<organism evidence="1 2">
    <name type="scientific">Bhargavaea ullalensis</name>
    <dbReference type="NCBI Taxonomy" id="1265685"/>
    <lineage>
        <taxon>Bacteria</taxon>
        <taxon>Bacillati</taxon>
        <taxon>Bacillota</taxon>
        <taxon>Bacilli</taxon>
        <taxon>Bacillales</taxon>
        <taxon>Caryophanaceae</taxon>
        <taxon>Bhargavaea</taxon>
    </lineage>
</organism>
<dbReference type="Gene3D" id="1.10.287.1100">
    <property type="entry name" value="Sporulation inhibitor A"/>
    <property type="match status" value="1"/>
</dbReference>
<evidence type="ECO:0000313" key="1">
    <source>
        <dbReference type="EMBL" id="MET3575066.1"/>
    </source>
</evidence>
<dbReference type="InterPro" id="IPR015064">
    <property type="entry name" value="Sda"/>
</dbReference>
<gene>
    <name evidence="1" type="ORF">ABID49_000950</name>
</gene>
<dbReference type="Proteomes" id="UP001549099">
    <property type="component" value="Unassembled WGS sequence"/>
</dbReference>
<proteinExistence type="predicted"/>
<evidence type="ECO:0008006" key="3">
    <source>
        <dbReference type="Google" id="ProtNLM"/>
    </source>
</evidence>
<dbReference type="InterPro" id="IPR036916">
    <property type="entry name" value="Sda_sf"/>
</dbReference>
<evidence type="ECO:0000313" key="2">
    <source>
        <dbReference type="Proteomes" id="UP001549099"/>
    </source>
</evidence>
<dbReference type="Pfam" id="PF08970">
    <property type="entry name" value="Sda"/>
    <property type="match status" value="1"/>
</dbReference>
<dbReference type="EMBL" id="JBEPLW010000003">
    <property type="protein sequence ID" value="MET3575066.1"/>
    <property type="molecule type" value="Genomic_DNA"/>
</dbReference>
<keyword evidence="2" id="KW-1185">Reference proteome</keyword>
<comment type="caution">
    <text evidence="1">The sequence shown here is derived from an EMBL/GenBank/DDBJ whole genome shotgun (WGS) entry which is preliminary data.</text>
</comment>
<dbReference type="SUPFAM" id="SSF100985">
    <property type="entry name" value="Sporulation inhibitor Sda"/>
    <property type="match status" value="1"/>
</dbReference>
<sequence>MNMLTDDQLFETYITAIAHGMNQCFINLLEKEMMRRSLTGEAAF</sequence>